<keyword evidence="7" id="KW-1185">Reference proteome</keyword>
<evidence type="ECO:0000256" key="3">
    <source>
        <dbReference type="ARBA" id="ARBA00022801"/>
    </source>
</evidence>
<dbReference type="InterPro" id="IPR015341">
    <property type="entry name" value="Glyco_hydro_38_cen"/>
</dbReference>
<dbReference type="CDD" id="cd10815">
    <property type="entry name" value="GH38N_AMII_EcMngB_like"/>
    <property type="match status" value="1"/>
</dbReference>
<dbReference type="Gene3D" id="3.20.110.10">
    <property type="entry name" value="Glycoside hydrolase 38, N terminal domain"/>
    <property type="match status" value="1"/>
</dbReference>
<dbReference type="GO" id="GO:0004559">
    <property type="term" value="F:alpha-mannosidase activity"/>
    <property type="evidence" value="ECO:0007669"/>
    <property type="project" value="InterPro"/>
</dbReference>
<protein>
    <submittedName>
        <fullName evidence="6">Alpha-mannosidase</fullName>
    </submittedName>
</protein>
<dbReference type="EMBL" id="CP032627">
    <property type="protein sequence ID" value="AYG00570.1"/>
    <property type="molecule type" value="Genomic_DNA"/>
</dbReference>
<reference evidence="6 7" key="1">
    <citation type="submission" date="2018-09" db="EMBL/GenBank/DDBJ databases">
        <title>Genome sequencing of strain 1JSPR-7.</title>
        <authorList>
            <person name="Heo J."/>
            <person name="Kim S.-J."/>
            <person name="Kwon S.-W."/>
        </authorList>
    </citation>
    <scope>NUCLEOTIDE SEQUENCE [LARGE SCALE GENOMIC DNA]</scope>
    <source>
        <strain evidence="6 7">1JSPR-7</strain>
    </source>
</reference>
<dbReference type="InterPro" id="IPR011682">
    <property type="entry name" value="Glyco_hydro_38_C"/>
</dbReference>
<dbReference type="RefSeq" id="WP_120771958.1">
    <property type="nucleotide sequence ID" value="NZ_CP032627.1"/>
</dbReference>
<dbReference type="Pfam" id="PF09261">
    <property type="entry name" value="Alpha-mann_mid"/>
    <property type="match status" value="1"/>
</dbReference>
<dbReference type="OrthoDB" id="9764050at2"/>
<evidence type="ECO:0000313" key="6">
    <source>
        <dbReference type="EMBL" id="AYG00570.1"/>
    </source>
</evidence>
<organism evidence="6 7">
    <name type="scientific">Lactococcus allomyrinae</name>
    <dbReference type="NCBI Taxonomy" id="2419773"/>
    <lineage>
        <taxon>Bacteria</taxon>
        <taxon>Bacillati</taxon>
        <taxon>Bacillota</taxon>
        <taxon>Bacilli</taxon>
        <taxon>Lactobacillales</taxon>
        <taxon>Streptococcaceae</taxon>
        <taxon>Lactococcus</taxon>
    </lineage>
</organism>
<keyword evidence="2" id="KW-0479">Metal-binding</keyword>
<sequence>MKKRVHVVPHMHWDREWYFSTEESQILLVNNMDEIMEMLESNPDYPSYVLDGQTAVLEDYFEVKPENKARVRKLVQAGRLIVGPWVSQTDEMTTGAESITRNLLYGYKDCIELGQPMAIGYIPDSFGQTSQMPMILNQFDIQYSIFWRGVSERHGSDKTEFYWESDDGSRVLVQLFPLGYAIGKYLPTDPEALKERLDKYFKVLDKGATGLTELLPNGHDQMPIQQNIFEILEQLNEIYPDREFFLSRYENVFEEIEQHENLDTLHGEFIDGKYSRVHRSIFAQRQDLKAMNTRIENKLTNVLEPLMSMAFDLGFSYEHGLVEVIWKLLLKNHAHDSMGACCSDKVHREIKARYAEAEERCDRLIDFYKRKIVEATPDKAGFDKLGLFNFLPYAADRLVKTVVTTRWAGFELMDADGNAVSYNLQAVSELDPGLIDRQIVHYGNYEPFFRYEIELMRDLPAMGYEVLYVKEAARQDIFCQPADRIVTDDFELTGNPDGTVKITDRRSNRTYENVFSLDDTADDGDEYDFSPLADEVPISSLGQTQAAVKILEFENEFILTSNYEFTVPSALTESRQRTDSLSKLPVNLKLFVSKHSRIIKVELTVENTAKDHRLRLLVPTGIASSMSFASNQFGTIRRPVVDDALAYWEAEGWDERPDAIYPFLGHVGLEDDHHAVAMLTNSSREYEIVGQQFDTIAITVLRAVGVLGKEELYRRPGRPSGIKLPTSDSQMQGKLTLDLALTFANSAVEVAQAEKIYHAKVETYNQMPYHAMKLNKSKPVTACQYSMFSVKNHDLVLSTVKKAENTGEILARFYNLSSKSVKLELAGFDHYVLHSLKEVIRDRAFNGVVNPNQVITVRISEHHLTQKQRKELSSPS</sequence>
<dbReference type="SUPFAM" id="SSF88713">
    <property type="entry name" value="Glycoside hydrolase/deacetylase"/>
    <property type="match status" value="1"/>
</dbReference>
<dbReference type="GO" id="GO:0009313">
    <property type="term" value="P:oligosaccharide catabolic process"/>
    <property type="evidence" value="ECO:0007669"/>
    <property type="project" value="TreeGrafter"/>
</dbReference>
<name>A0A387BI59_9LACT</name>
<dbReference type="GO" id="GO:0006013">
    <property type="term" value="P:mannose metabolic process"/>
    <property type="evidence" value="ECO:0007669"/>
    <property type="project" value="InterPro"/>
</dbReference>
<evidence type="ECO:0000256" key="2">
    <source>
        <dbReference type="ARBA" id="ARBA00022723"/>
    </source>
</evidence>
<dbReference type="PANTHER" id="PTHR46017">
    <property type="entry name" value="ALPHA-MANNOSIDASE 2C1"/>
    <property type="match status" value="1"/>
</dbReference>
<dbReference type="InterPro" id="IPR028995">
    <property type="entry name" value="Glyco_hydro_57/38_cen_sf"/>
</dbReference>
<keyword evidence="4" id="KW-0326">Glycosidase</keyword>
<dbReference type="Gene3D" id="1.20.1270.50">
    <property type="entry name" value="Glycoside hydrolase family 38, central domain"/>
    <property type="match status" value="1"/>
</dbReference>
<dbReference type="KEGG" id="lact:D7I46_05365"/>
<keyword evidence="3" id="KW-0378">Hydrolase</keyword>
<dbReference type="InterPro" id="IPR000602">
    <property type="entry name" value="Glyco_hydro_38_N"/>
</dbReference>
<gene>
    <name evidence="6" type="ORF">D7I46_05365</name>
</gene>
<comment type="similarity">
    <text evidence="1">Belongs to the glycosyl hydrolase 38 family.</text>
</comment>
<dbReference type="SUPFAM" id="SSF74650">
    <property type="entry name" value="Galactose mutarotase-like"/>
    <property type="match status" value="1"/>
</dbReference>
<feature type="domain" description="Glycoside hydrolase family 38 central" evidence="5">
    <location>
        <begin position="276"/>
        <end position="354"/>
    </location>
</feature>
<dbReference type="InterPro" id="IPR037094">
    <property type="entry name" value="Glyco_hydro_38_cen_sf"/>
</dbReference>
<dbReference type="AlphaFoldDB" id="A0A387BI59"/>
<dbReference type="InterPro" id="IPR011330">
    <property type="entry name" value="Glyco_hydro/deAcase_b/a-brl"/>
</dbReference>
<dbReference type="Gene3D" id="2.70.98.30">
    <property type="entry name" value="Golgi alpha-mannosidase II, domain 4"/>
    <property type="match status" value="1"/>
</dbReference>
<dbReference type="SMART" id="SM00872">
    <property type="entry name" value="Alpha-mann_mid"/>
    <property type="match status" value="1"/>
</dbReference>
<evidence type="ECO:0000256" key="1">
    <source>
        <dbReference type="ARBA" id="ARBA00009792"/>
    </source>
</evidence>
<dbReference type="PANTHER" id="PTHR46017:SF2">
    <property type="entry name" value="MANNOSYLGLYCERATE HYDROLASE"/>
    <property type="match status" value="1"/>
</dbReference>
<evidence type="ECO:0000256" key="4">
    <source>
        <dbReference type="ARBA" id="ARBA00023295"/>
    </source>
</evidence>
<dbReference type="Proteomes" id="UP000269374">
    <property type="component" value="Chromosome"/>
</dbReference>
<evidence type="ECO:0000259" key="5">
    <source>
        <dbReference type="SMART" id="SM00872"/>
    </source>
</evidence>
<dbReference type="SUPFAM" id="SSF88688">
    <property type="entry name" value="Families 57/38 glycoside transferase middle domain"/>
    <property type="match status" value="1"/>
</dbReference>
<proteinExistence type="inferred from homology"/>
<dbReference type="GO" id="GO:0046872">
    <property type="term" value="F:metal ion binding"/>
    <property type="evidence" value="ECO:0007669"/>
    <property type="project" value="UniProtKB-KW"/>
</dbReference>
<dbReference type="InterPro" id="IPR011013">
    <property type="entry name" value="Gal_mutarotase_sf_dom"/>
</dbReference>
<dbReference type="GO" id="GO:0030246">
    <property type="term" value="F:carbohydrate binding"/>
    <property type="evidence" value="ECO:0007669"/>
    <property type="project" value="InterPro"/>
</dbReference>
<evidence type="ECO:0000313" key="7">
    <source>
        <dbReference type="Proteomes" id="UP000269374"/>
    </source>
</evidence>
<dbReference type="Pfam" id="PF01074">
    <property type="entry name" value="Glyco_hydro_38N"/>
    <property type="match status" value="1"/>
</dbReference>
<dbReference type="InterPro" id="IPR027291">
    <property type="entry name" value="Glyco_hydro_38_N_sf"/>
</dbReference>
<accession>A0A387BI59</accession>
<dbReference type="Pfam" id="PF07748">
    <property type="entry name" value="Glyco_hydro_38C"/>
    <property type="match status" value="1"/>
</dbReference>